<evidence type="ECO:0000256" key="1">
    <source>
        <dbReference type="ARBA" id="ARBA00010552"/>
    </source>
</evidence>
<dbReference type="PANTHER" id="PTHR11803:SF58">
    <property type="entry name" value="PROTEIN HMF1-RELATED"/>
    <property type="match status" value="1"/>
</dbReference>
<evidence type="ECO:0000313" key="3">
    <source>
        <dbReference type="EMBL" id="SDR15166.1"/>
    </source>
</evidence>
<organism evidence="3 4">
    <name type="scientific">Natronobacterium texcoconense</name>
    <dbReference type="NCBI Taxonomy" id="1095778"/>
    <lineage>
        <taxon>Archaea</taxon>
        <taxon>Methanobacteriati</taxon>
        <taxon>Methanobacteriota</taxon>
        <taxon>Stenosarchaea group</taxon>
        <taxon>Halobacteria</taxon>
        <taxon>Halobacteriales</taxon>
        <taxon>Natrialbaceae</taxon>
        <taxon>Natronobacterium</taxon>
    </lineage>
</organism>
<keyword evidence="4" id="KW-1185">Reference proteome</keyword>
<accession>A0A1H1GQL1</accession>
<dbReference type="InterPro" id="IPR006175">
    <property type="entry name" value="YjgF/YER057c/UK114"/>
</dbReference>
<feature type="region of interest" description="Disordered" evidence="2">
    <location>
        <begin position="1"/>
        <end position="47"/>
    </location>
</feature>
<dbReference type="Proteomes" id="UP000198848">
    <property type="component" value="Unassembled WGS sequence"/>
</dbReference>
<dbReference type="Gene3D" id="3.30.1330.40">
    <property type="entry name" value="RutC-like"/>
    <property type="match status" value="1"/>
</dbReference>
<dbReference type="SUPFAM" id="SSF55298">
    <property type="entry name" value="YjgF-like"/>
    <property type="match status" value="1"/>
</dbReference>
<proteinExistence type="inferred from homology"/>
<protein>
    <submittedName>
        <fullName evidence="3">2-iminobutanoate/2-iminopropanoate deaminase</fullName>
    </submittedName>
</protein>
<dbReference type="OrthoDB" id="371655at2157"/>
<dbReference type="GO" id="GO:0005829">
    <property type="term" value="C:cytosol"/>
    <property type="evidence" value="ECO:0007669"/>
    <property type="project" value="TreeGrafter"/>
</dbReference>
<reference evidence="4" key="1">
    <citation type="submission" date="2016-10" db="EMBL/GenBank/DDBJ databases">
        <authorList>
            <person name="Varghese N."/>
            <person name="Submissions S."/>
        </authorList>
    </citation>
    <scope>NUCLEOTIDE SEQUENCE [LARGE SCALE GENOMIC DNA]</scope>
    <source>
        <strain evidence="4">DSM 24767</strain>
    </source>
</reference>
<comment type="similarity">
    <text evidence="1">Belongs to the RutC family.</text>
</comment>
<evidence type="ECO:0000256" key="2">
    <source>
        <dbReference type="SAM" id="MobiDB-lite"/>
    </source>
</evidence>
<sequence>MVQSRADSDGRPANADDPGSDSLPRASTASKRQRERSGNVGAFGTRTGSSDLVFLEGILPESDDGILSGRSIEEQTRVCLERLEGVLAARGLTLEDVMKVEIQLTDIDDREVVDDVYRDRFGGTYPPRTTVGVCALPGDAGVQLDVTAADE</sequence>
<feature type="compositionally biased region" description="Basic and acidic residues" evidence="2">
    <location>
        <begin position="1"/>
        <end position="10"/>
    </location>
</feature>
<evidence type="ECO:0000313" key="4">
    <source>
        <dbReference type="Proteomes" id="UP000198848"/>
    </source>
</evidence>
<dbReference type="STRING" id="1095778.SAMN04489842_2536"/>
<dbReference type="EMBL" id="FNLC01000002">
    <property type="protein sequence ID" value="SDR15166.1"/>
    <property type="molecule type" value="Genomic_DNA"/>
</dbReference>
<dbReference type="AlphaFoldDB" id="A0A1H1GQL1"/>
<dbReference type="PANTHER" id="PTHR11803">
    <property type="entry name" value="2-IMINOBUTANOATE/2-IMINOPROPANOATE DEAMINASE RIDA"/>
    <property type="match status" value="1"/>
</dbReference>
<dbReference type="CDD" id="cd00448">
    <property type="entry name" value="YjgF_YER057c_UK114_family"/>
    <property type="match status" value="1"/>
</dbReference>
<dbReference type="InterPro" id="IPR035959">
    <property type="entry name" value="RutC-like_sf"/>
</dbReference>
<dbReference type="RefSeq" id="WP_090382258.1">
    <property type="nucleotide sequence ID" value="NZ_FNLC01000002.1"/>
</dbReference>
<dbReference type="Pfam" id="PF01042">
    <property type="entry name" value="Ribonuc_L-PSP"/>
    <property type="match status" value="1"/>
</dbReference>
<gene>
    <name evidence="3" type="ORF">SAMN04489842_2536</name>
</gene>
<dbReference type="GO" id="GO:0019239">
    <property type="term" value="F:deaminase activity"/>
    <property type="evidence" value="ECO:0007669"/>
    <property type="project" value="TreeGrafter"/>
</dbReference>
<name>A0A1H1GQL1_NATTX</name>